<keyword evidence="4" id="KW-1185">Reference proteome</keyword>
<dbReference type="InterPro" id="IPR003817">
    <property type="entry name" value="PS_Dcarbxylase"/>
</dbReference>
<name>A0A8H5ZU67_PETAA</name>
<dbReference type="Proteomes" id="UP000541154">
    <property type="component" value="Unassembled WGS sequence"/>
</dbReference>
<evidence type="ECO:0008006" key="5">
    <source>
        <dbReference type="Google" id="ProtNLM"/>
    </source>
</evidence>
<keyword evidence="2" id="KW-0456">Lyase</keyword>
<accession>A0A8H5ZU67</accession>
<dbReference type="Pfam" id="PF02666">
    <property type="entry name" value="PS_Dcarbxylase"/>
    <property type="match status" value="1"/>
</dbReference>
<dbReference type="AlphaFoldDB" id="A0A8H5ZU67"/>
<proteinExistence type="predicted"/>
<gene>
    <name evidence="3" type="ORF">ETB97_009347</name>
</gene>
<reference evidence="3 4" key="1">
    <citation type="submission" date="2019-04" db="EMBL/GenBank/DDBJ databases">
        <title>Aspergillus burnettii sp. nov., novel species from soil in southeast Queensland.</title>
        <authorList>
            <person name="Gilchrist C.L.M."/>
            <person name="Pitt J.I."/>
            <person name="Lange L."/>
            <person name="Lacey H.J."/>
            <person name="Vuong D."/>
            <person name="Midgley D.J."/>
            <person name="Greenfield P."/>
            <person name="Bradbury M."/>
            <person name="Lacey E."/>
            <person name="Busk P.K."/>
            <person name="Pilgaard B."/>
            <person name="Chooi Y.H."/>
            <person name="Piggott A.M."/>
        </authorList>
    </citation>
    <scope>NUCLEOTIDE SEQUENCE [LARGE SCALE GENOMIC DNA]</scope>
    <source>
        <strain evidence="3 4">FRR 5400</strain>
    </source>
</reference>
<protein>
    <recommendedName>
        <fullName evidence="5">Phosphatidylserine decarboxylase</fullName>
    </recommendedName>
</protein>
<evidence type="ECO:0000256" key="1">
    <source>
        <dbReference type="ARBA" id="ARBA00022793"/>
    </source>
</evidence>
<evidence type="ECO:0000313" key="3">
    <source>
        <dbReference type="EMBL" id="KAF5855372.1"/>
    </source>
</evidence>
<evidence type="ECO:0000256" key="2">
    <source>
        <dbReference type="ARBA" id="ARBA00023239"/>
    </source>
</evidence>
<sequence length="133" mass="14554">MHTLDGTYYSSPCPINMNLPDCSTTVQTGNQFYLAPISTRAVIVIDADNPVIGQVFFAMGMVEVSTREILVKEGTYVRKGGQLGMFHHGGSPYCLIFKEGVDLTGFPDIERKENVPVRGKVAVVMRGSQTPKI</sequence>
<evidence type="ECO:0000313" key="4">
    <source>
        <dbReference type="Proteomes" id="UP000541154"/>
    </source>
</evidence>
<dbReference type="GO" id="GO:0004609">
    <property type="term" value="F:phosphatidylserine decarboxylase activity"/>
    <property type="evidence" value="ECO:0007669"/>
    <property type="project" value="InterPro"/>
</dbReference>
<comment type="caution">
    <text evidence="3">The sequence shown here is derived from an EMBL/GenBank/DDBJ whole genome shotgun (WGS) entry which is preliminary data.</text>
</comment>
<dbReference type="EMBL" id="SPNV01000445">
    <property type="protein sequence ID" value="KAF5855372.1"/>
    <property type="molecule type" value="Genomic_DNA"/>
</dbReference>
<keyword evidence="1" id="KW-0210">Decarboxylase</keyword>
<organism evidence="3 4">
    <name type="scientific">Petromyces alliaceus</name>
    <name type="common">Aspergillus alliaceus</name>
    <dbReference type="NCBI Taxonomy" id="209559"/>
    <lineage>
        <taxon>Eukaryota</taxon>
        <taxon>Fungi</taxon>
        <taxon>Dikarya</taxon>
        <taxon>Ascomycota</taxon>
        <taxon>Pezizomycotina</taxon>
        <taxon>Eurotiomycetes</taxon>
        <taxon>Eurotiomycetidae</taxon>
        <taxon>Eurotiales</taxon>
        <taxon>Aspergillaceae</taxon>
        <taxon>Aspergillus</taxon>
        <taxon>Aspergillus subgen. Circumdati</taxon>
    </lineage>
</organism>
<dbReference type="GO" id="GO:0008654">
    <property type="term" value="P:phospholipid biosynthetic process"/>
    <property type="evidence" value="ECO:0007669"/>
    <property type="project" value="InterPro"/>
</dbReference>